<feature type="region of interest" description="Disordered" evidence="3">
    <location>
        <begin position="239"/>
        <end position="332"/>
    </location>
</feature>
<dbReference type="SUPFAM" id="SSF52058">
    <property type="entry name" value="L domain-like"/>
    <property type="match status" value="1"/>
</dbReference>
<feature type="compositionally biased region" description="Polar residues" evidence="3">
    <location>
        <begin position="284"/>
        <end position="293"/>
    </location>
</feature>
<feature type="compositionally biased region" description="Basic and acidic residues" evidence="3">
    <location>
        <begin position="255"/>
        <end position="266"/>
    </location>
</feature>
<evidence type="ECO:0000313" key="4">
    <source>
        <dbReference type="EMBL" id="KAK2960509.1"/>
    </source>
</evidence>
<protein>
    <submittedName>
        <fullName evidence="4">Uncharacterized protein</fullName>
    </submittedName>
</protein>
<feature type="region of interest" description="Disordered" evidence="3">
    <location>
        <begin position="349"/>
        <end position="474"/>
    </location>
</feature>
<feature type="region of interest" description="Disordered" evidence="3">
    <location>
        <begin position="808"/>
        <end position="830"/>
    </location>
</feature>
<comment type="caution">
    <text evidence="4">The sequence shown here is derived from an EMBL/GenBank/DDBJ whole genome shotgun (WGS) entry which is preliminary data.</text>
</comment>
<feature type="region of interest" description="Disordered" evidence="3">
    <location>
        <begin position="859"/>
        <end position="905"/>
    </location>
</feature>
<evidence type="ECO:0000256" key="1">
    <source>
        <dbReference type="ARBA" id="ARBA00022614"/>
    </source>
</evidence>
<feature type="compositionally biased region" description="Basic and acidic residues" evidence="3">
    <location>
        <begin position="318"/>
        <end position="331"/>
    </location>
</feature>
<keyword evidence="5" id="KW-1185">Reference proteome</keyword>
<dbReference type="InterPro" id="IPR052003">
    <property type="entry name" value="HR_DNA-Binding_Protein"/>
</dbReference>
<feature type="region of interest" description="Disordered" evidence="3">
    <location>
        <begin position="590"/>
        <end position="644"/>
    </location>
</feature>
<feature type="compositionally biased region" description="Basic and acidic residues" evidence="3">
    <location>
        <begin position="1073"/>
        <end position="1086"/>
    </location>
</feature>
<dbReference type="Proteomes" id="UP001281761">
    <property type="component" value="Unassembled WGS sequence"/>
</dbReference>
<accession>A0ABQ9Y9Y4</accession>
<keyword evidence="1" id="KW-0433">Leucine-rich repeat</keyword>
<gene>
    <name evidence="4" type="ORF">BLNAU_4407</name>
</gene>
<feature type="region of interest" description="Disordered" evidence="3">
    <location>
        <begin position="985"/>
        <end position="1104"/>
    </location>
</feature>
<feature type="compositionally biased region" description="Acidic residues" evidence="3">
    <location>
        <begin position="1057"/>
        <end position="1072"/>
    </location>
</feature>
<name>A0ABQ9Y9Y4_9EUKA</name>
<dbReference type="PANTHER" id="PTHR15361:SF5">
    <property type="entry name" value="C3H1-TYPE DOMAIN-CONTAINING PROTEIN"/>
    <property type="match status" value="1"/>
</dbReference>
<feature type="region of interest" description="Disordered" evidence="3">
    <location>
        <begin position="1"/>
        <end position="20"/>
    </location>
</feature>
<dbReference type="EMBL" id="JARBJD010000022">
    <property type="protein sequence ID" value="KAK2960509.1"/>
    <property type="molecule type" value="Genomic_DNA"/>
</dbReference>
<proteinExistence type="predicted"/>
<dbReference type="InterPro" id="IPR032675">
    <property type="entry name" value="LRR_dom_sf"/>
</dbReference>
<feature type="compositionally biased region" description="Acidic residues" evidence="3">
    <location>
        <begin position="239"/>
        <end position="254"/>
    </location>
</feature>
<evidence type="ECO:0000313" key="5">
    <source>
        <dbReference type="Proteomes" id="UP001281761"/>
    </source>
</evidence>
<feature type="compositionally biased region" description="Basic and acidic residues" evidence="3">
    <location>
        <begin position="392"/>
        <end position="423"/>
    </location>
</feature>
<feature type="compositionally biased region" description="Basic and acidic residues" evidence="3">
    <location>
        <begin position="890"/>
        <end position="905"/>
    </location>
</feature>
<dbReference type="PANTHER" id="PTHR15361">
    <property type="entry name" value="RAD51/NUKS-INTERACTING PROTEIN"/>
    <property type="match status" value="1"/>
</dbReference>
<sequence length="1104" mass="126183">MQSDRRSAHSIVSPKKSVYHGSPNHYAGPAIPFAPDTIPVVGSKTYIIRRSGMTSMDSIPGMGDGSINTRFHFVQGTDPETIYAQCNKFKSFKKMPILTNLRVFYLSENQIKTFKDFPQFPNLTSLFLEDNNIISFRGACDIPTLTTLNLEGNPIAYYTPPQAPEISDRAYRLMAFIAFNSQILTMIDGKSFTAFERDDAERIGPLVREYLRKGYLLRHIHNEPRNTKERTLGRYELVAEDLEVEDSETDDEESETKRSPSKHQQDTFKSGNKKGSSLDILQFSDDQPSTSRFSGWGDDTDRDMQYGTLNRKQTKTTIKHDDGQHEHKKNTDLTGISGYVDLRWVRDSDSEKKARNSLTRTPYHSRGPFDLPSPFSILDPNQAPIYRGPGSKYEDPSHQKVEDGDKKPREMSDLLRRILEKKPVQKKKGKKGKKGKKSRKGKKKKKRISDSDTDDPNETLSQKMRRKAARRARMERELTTIDEAELEQDMCDADRLFVKKMIETMEETKNLYDEENIHLLDSFAHTRASSCTFNLLSSAVSQDSSVGLLHPLSSLQILYHTLCKVSHIDPTIHETSYEFESLTHTASAVAFDKPSPDPRTSTLEALDMHTPPSANRAGLLGEDEDEMTEASPLKTLSPTPLVSRDDLKEPLHLNLGTIKDDPTDELDAMPEGAISPEATPTKHFVTQLKLAQQPDPDDGESDMEYEQSNRLMTQTGMSRLHSALGPITLVSLRDKAHYPRKAAINQNSDGSLYFCSGTEDQMWKESVIECDPNGIKVTSQSTGLSFFEASWAVVKSVVMEKEMKTSEWKQKTEMHKEDHEESPKKKTRGLHVEEEAGFETARLFQSMFLPSSIAATFTEREMEEKKETALKKPFKHSGSRTTAQQQNDEEEKRKQKEKWREEDAKRRQREEKVSLICMELVTGTTLRMECLNGASLLQSIKGWMSRRRKLRHRLIESFLNLVEENVVEKGVEVDLQTEYLYEQDLAEEETEEDPNADSDDSDDEESDEDVEQTRREHVKVSSTEEDAKREEEKMRYLAMEEDRERQEARKTENNIPQDEEDELKDEELDEDTKELQFNRVWKKEGDSFDVQENSEGLEDGVANV</sequence>
<feature type="compositionally biased region" description="Basic and acidic residues" evidence="3">
    <location>
        <begin position="859"/>
        <end position="870"/>
    </location>
</feature>
<evidence type="ECO:0000256" key="3">
    <source>
        <dbReference type="SAM" id="MobiDB-lite"/>
    </source>
</evidence>
<keyword evidence="2" id="KW-0677">Repeat</keyword>
<dbReference type="Gene3D" id="3.80.10.10">
    <property type="entry name" value="Ribonuclease Inhibitor"/>
    <property type="match status" value="1"/>
</dbReference>
<feature type="compositionally biased region" description="Basic and acidic residues" evidence="3">
    <location>
        <begin position="1025"/>
        <end position="1052"/>
    </location>
</feature>
<dbReference type="InterPro" id="IPR025875">
    <property type="entry name" value="Leu-rich_rpt_4"/>
</dbReference>
<evidence type="ECO:0000256" key="2">
    <source>
        <dbReference type="ARBA" id="ARBA00022737"/>
    </source>
</evidence>
<organism evidence="4 5">
    <name type="scientific">Blattamonas nauphoetae</name>
    <dbReference type="NCBI Taxonomy" id="2049346"/>
    <lineage>
        <taxon>Eukaryota</taxon>
        <taxon>Metamonada</taxon>
        <taxon>Preaxostyla</taxon>
        <taxon>Oxymonadida</taxon>
        <taxon>Blattamonas</taxon>
    </lineage>
</organism>
<feature type="compositionally biased region" description="Basic residues" evidence="3">
    <location>
        <begin position="424"/>
        <end position="447"/>
    </location>
</feature>
<feature type="compositionally biased region" description="Acidic residues" evidence="3">
    <location>
        <begin position="985"/>
        <end position="1010"/>
    </location>
</feature>
<reference evidence="4 5" key="1">
    <citation type="journal article" date="2022" name="bioRxiv">
        <title>Genomics of Preaxostyla Flagellates Illuminates Evolutionary Transitions and the Path Towards Mitochondrial Loss.</title>
        <authorList>
            <person name="Novak L.V.F."/>
            <person name="Treitli S.C."/>
            <person name="Pyrih J."/>
            <person name="Halakuc P."/>
            <person name="Pipaliya S.V."/>
            <person name="Vacek V."/>
            <person name="Brzon O."/>
            <person name="Soukal P."/>
            <person name="Eme L."/>
            <person name="Dacks J.B."/>
            <person name="Karnkowska A."/>
            <person name="Elias M."/>
            <person name="Hampl V."/>
        </authorList>
    </citation>
    <scope>NUCLEOTIDE SEQUENCE [LARGE SCALE GENOMIC DNA]</scope>
    <source>
        <strain evidence="4">NAU3</strain>
        <tissue evidence="4">Gut</tissue>
    </source>
</reference>
<dbReference type="Pfam" id="PF12799">
    <property type="entry name" value="LRR_4"/>
    <property type="match status" value="1"/>
</dbReference>